<evidence type="ECO:0000259" key="6">
    <source>
        <dbReference type="Pfam" id="PF07976"/>
    </source>
</evidence>
<reference evidence="8" key="1">
    <citation type="submission" date="2020-06" db="EMBL/GenBank/DDBJ databases">
        <title>A chromosome-scale genome assembly of Talaromyces rugulosus W13939.</title>
        <authorList>
            <person name="Wang B."/>
            <person name="Guo L."/>
            <person name="Ye K."/>
            <person name="Wang L."/>
        </authorList>
    </citation>
    <scope>NUCLEOTIDE SEQUENCE [LARGE SCALE GENOMIC DNA]</scope>
    <source>
        <strain evidence="8">W13939</strain>
    </source>
</reference>
<dbReference type="Pfam" id="PF07976">
    <property type="entry name" value="Phe_hydrox_dim"/>
    <property type="match status" value="1"/>
</dbReference>
<dbReference type="Pfam" id="PF01494">
    <property type="entry name" value="FAD_binding_3"/>
    <property type="match status" value="1"/>
</dbReference>
<evidence type="ECO:0000313" key="7">
    <source>
        <dbReference type="EMBL" id="QKX58838.1"/>
    </source>
</evidence>
<feature type="domain" description="FAD-binding" evidence="5">
    <location>
        <begin position="3"/>
        <end position="376"/>
    </location>
</feature>
<dbReference type="Gene3D" id="3.40.30.20">
    <property type="match status" value="1"/>
</dbReference>
<organism evidence="7 8">
    <name type="scientific">Talaromyces rugulosus</name>
    <name type="common">Penicillium rugulosum</name>
    <dbReference type="NCBI Taxonomy" id="121627"/>
    <lineage>
        <taxon>Eukaryota</taxon>
        <taxon>Fungi</taxon>
        <taxon>Dikarya</taxon>
        <taxon>Ascomycota</taxon>
        <taxon>Pezizomycotina</taxon>
        <taxon>Eurotiomycetes</taxon>
        <taxon>Eurotiomycetidae</taxon>
        <taxon>Eurotiales</taxon>
        <taxon>Trichocomaceae</taxon>
        <taxon>Talaromyces</taxon>
        <taxon>Talaromyces sect. Islandici</taxon>
    </lineage>
</organism>
<dbReference type="GeneID" id="55993462"/>
<dbReference type="Gene3D" id="3.30.9.10">
    <property type="entry name" value="D-Amino Acid Oxidase, subunit A, domain 2"/>
    <property type="match status" value="1"/>
</dbReference>
<dbReference type="InterPro" id="IPR012941">
    <property type="entry name" value="Phe_hydrox_C_dim_dom"/>
</dbReference>
<dbReference type="InterPro" id="IPR038220">
    <property type="entry name" value="PHOX_C_sf"/>
</dbReference>
<evidence type="ECO:0000259" key="5">
    <source>
        <dbReference type="Pfam" id="PF01494"/>
    </source>
</evidence>
<dbReference type="KEGG" id="trg:TRUGW13939_05966"/>
<dbReference type="PANTHER" id="PTHR43004:SF13">
    <property type="entry name" value="FAD-BINDING DOMAIN-CONTAINING PROTEIN-RELATED"/>
    <property type="match status" value="1"/>
</dbReference>
<evidence type="ECO:0000256" key="3">
    <source>
        <dbReference type="ARBA" id="ARBA00022827"/>
    </source>
</evidence>
<dbReference type="OrthoDB" id="1716816at2759"/>
<evidence type="ECO:0000313" key="8">
    <source>
        <dbReference type="Proteomes" id="UP000509510"/>
    </source>
</evidence>
<dbReference type="InterPro" id="IPR002938">
    <property type="entry name" value="FAD-bd"/>
</dbReference>
<accession>A0A7H8QYS6</accession>
<dbReference type="Proteomes" id="UP000509510">
    <property type="component" value="Chromosome III"/>
</dbReference>
<evidence type="ECO:0008006" key="9">
    <source>
        <dbReference type="Google" id="ProtNLM"/>
    </source>
</evidence>
<keyword evidence="2" id="KW-0285">Flavoprotein</keyword>
<dbReference type="AlphaFoldDB" id="A0A7H8QYS6"/>
<dbReference type="InterPro" id="IPR050641">
    <property type="entry name" value="RIFMO-like"/>
</dbReference>
<dbReference type="InterPro" id="IPR036249">
    <property type="entry name" value="Thioredoxin-like_sf"/>
</dbReference>
<name>A0A7H8QYS6_TALRU</name>
<dbReference type="PRINTS" id="PR00420">
    <property type="entry name" value="RNGMNOXGNASE"/>
</dbReference>
<evidence type="ECO:0000256" key="2">
    <source>
        <dbReference type="ARBA" id="ARBA00022630"/>
    </source>
</evidence>
<dbReference type="RefSeq" id="XP_035345016.1">
    <property type="nucleotide sequence ID" value="XM_035489123.1"/>
</dbReference>
<proteinExistence type="inferred from homology"/>
<keyword evidence="8" id="KW-1185">Reference proteome</keyword>
<protein>
    <recommendedName>
        <fullName evidence="9">FAD-binding domain-containing protein</fullName>
    </recommendedName>
</protein>
<feature type="domain" description="Phenol hydroxylase-like C-terminal dimerisation" evidence="6">
    <location>
        <begin position="411"/>
        <end position="624"/>
    </location>
</feature>
<dbReference type="SUPFAM" id="SSF52833">
    <property type="entry name" value="Thioredoxin-like"/>
    <property type="match status" value="1"/>
</dbReference>
<dbReference type="GO" id="GO:0071949">
    <property type="term" value="F:FAD binding"/>
    <property type="evidence" value="ECO:0007669"/>
    <property type="project" value="InterPro"/>
</dbReference>
<dbReference type="EMBL" id="CP055900">
    <property type="protein sequence ID" value="QKX58838.1"/>
    <property type="molecule type" value="Genomic_DNA"/>
</dbReference>
<dbReference type="Gene3D" id="3.50.50.60">
    <property type="entry name" value="FAD/NAD(P)-binding domain"/>
    <property type="match status" value="1"/>
</dbReference>
<dbReference type="GO" id="GO:0016709">
    <property type="term" value="F:oxidoreductase activity, acting on paired donors, with incorporation or reduction of molecular oxygen, NAD(P)H as one donor, and incorporation of one atom of oxygen"/>
    <property type="evidence" value="ECO:0007669"/>
    <property type="project" value="UniProtKB-ARBA"/>
</dbReference>
<dbReference type="InterPro" id="IPR036188">
    <property type="entry name" value="FAD/NAD-bd_sf"/>
</dbReference>
<sequence length="628" mass="70444">MQVDVLIVGAGPAGLMAALWMARTGIRTLVVERNSGPTKAGHADGLESRTIEILDSFGLGQKVWNKSNHTIDICLWNKTSEGALHRQNISANSKPGWSRFQESTLGQSQIETILLEQVLKSPYVEVRRRTAPISLHIIETELGNHRNDLHPIHVGITAIPEPEFDSTLGGDATLEGTKETIQARYLLGCDGAHSWVRKQLGLKLEGASRDVSWGVLDAFPITDFPDIRRRCIIKSEFGNLMIIPRERKLVRMYVQVSAGLANDYSTKNRDPEVIMRAVQKIMQPYRFGASRLEWSTIYTVGHRYCRELSRYERIFLAGDAVHTHSPKAGQGMNVSMQDSYNLGWKLASVIHGVATQQILQTYHQERLPVARRLIEFDKRICRGMLDAENTFDEDHRKALVEENTSMSGLGIAYEPNLVVAELTEHKANGTEKFFPIANEETSLSTQPDRMKAIRLGARMPSALVLGQADSQPHELQRVFQSTGEWHFVVFGGDIVDEQQRRRIDHLANALSSPESIVRKMNTRRLLYPIPVGCLSIYLVHSGLRTEVDIGKLPGVFRPPDDDTGFDYGKVFVDNESYHVGGGKAYEEFGILPRGCLVLLRPDQHIAFIGDLEDTNPLEHFLELIVSEL</sequence>
<evidence type="ECO:0000256" key="4">
    <source>
        <dbReference type="ARBA" id="ARBA00023002"/>
    </source>
</evidence>
<comment type="similarity">
    <text evidence="1">Belongs to the PheA/TfdB FAD monooxygenase family.</text>
</comment>
<keyword evidence="3" id="KW-0274">FAD</keyword>
<evidence type="ECO:0000256" key="1">
    <source>
        <dbReference type="ARBA" id="ARBA00007801"/>
    </source>
</evidence>
<dbReference type="SUPFAM" id="SSF54373">
    <property type="entry name" value="FAD-linked reductases, C-terminal domain"/>
    <property type="match status" value="1"/>
</dbReference>
<dbReference type="CDD" id="cd02979">
    <property type="entry name" value="PHOX_C"/>
    <property type="match status" value="1"/>
</dbReference>
<gene>
    <name evidence="7" type="ORF">TRUGW13939_05966</name>
</gene>
<dbReference type="SUPFAM" id="SSF51905">
    <property type="entry name" value="FAD/NAD(P)-binding domain"/>
    <property type="match status" value="1"/>
</dbReference>
<keyword evidence="4" id="KW-0560">Oxidoreductase</keyword>
<dbReference type="PANTHER" id="PTHR43004">
    <property type="entry name" value="TRK SYSTEM POTASSIUM UPTAKE PROTEIN"/>
    <property type="match status" value="1"/>
</dbReference>